<feature type="transmembrane region" description="Helical" evidence="2">
    <location>
        <begin position="230"/>
        <end position="254"/>
    </location>
</feature>
<feature type="transmembrane region" description="Helical" evidence="2">
    <location>
        <begin position="176"/>
        <end position="197"/>
    </location>
</feature>
<feature type="transmembrane region" description="Helical" evidence="2">
    <location>
        <begin position="103"/>
        <end position="124"/>
    </location>
</feature>
<dbReference type="RefSeq" id="WP_378262156.1">
    <property type="nucleotide sequence ID" value="NZ_JBHSIT010000012.1"/>
</dbReference>
<dbReference type="Proteomes" id="UP001595872">
    <property type="component" value="Unassembled WGS sequence"/>
</dbReference>
<feature type="transmembrane region" description="Helical" evidence="2">
    <location>
        <begin position="136"/>
        <end position="155"/>
    </location>
</feature>
<feature type="transmembrane region" description="Helical" evidence="2">
    <location>
        <begin position="68"/>
        <end position="91"/>
    </location>
</feature>
<name>A0ABV9U9W3_9ACTN</name>
<proteinExistence type="predicted"/>
<evidence type="ECO:0000256" key="1">
    <source>
        <dbReference type="SAM" id="MobiDB-lite"/>
    </source>
</evidence>
<organism evidence="3 4">
    <name type="scientific">Actinomadura gamaensis</name>
    <dbReference type="NCBI Taxonomy" id="1763541"/>
    <lineage>
        <taxon>Bacteria</taxon>
        <taxon>Bacillati</taxon>
        <taxon>Actinomycetota</taxon>
        <taxon>Actinomycetes</taxon>
        <taxon>Streptosporangiales</taxon>
        <taxon>Thermomonosporaceae</taxon>
        <taxon>Actinomadura</taxon>
    </lineage>
</organism>
<protein>
    <recommendedName>
        <fullName evidence="5">Integral membrane protein</fullName>
    </recommendedName>
</protein>
<feature type="transmembrane region" description="Helical" evidence="2">
    <location>
        <begin position="260"/>
        <end position="281"/>
    </location>
</feature>
<feature type="transmembrane region" description="Helical" evidence="2">
    <location>
        <begin position="46"/>
        <end position="62"/>
    </location>
</feature>
<evidence type="ECO:0000313" key="3">
    <source>
        <dbReference type="EMBL" id="MFC4912338.1"/>
    </source>
</evidence>
<reference evidence="4" key="1">
    <citation type="journal article" date="2019" name="Int. J. Syst. Evol. Microbiol.">
        <title>The Global Catalogue of Microorganisms (GCM) 10K type strain sequencing project: providing services to taxonomists for standard genome sequencing and annotation.</title>
        <authorList>
            <consortium name="The Broad Institute Genomics Platform"/>
            <consortium name="The Broad Institute Genome Sequencing Center for Infectious Disease"/>
            <person name="Wu L."/>
            <person name="Ma J."/>
        </authorList>
    </citation>
    <scope>NUCLEOTIDE SEQUENCE [LARGE SCALE GENOMIC DNA]</scope>
    <source>
        <strain evidence="4">KLKA75</strain>
    </source>
</reference>
<feature type="region of interest" description="Disordered" evidence="1">
    <location>
        <begin position="283"/>
        <end position="322"/>
    </location>
</feature>
<keyword evidence="2" id="KW-0472">Membrane</keyword>
<evidence type="ECO:0000313" key="4">
    <source>
        <dbReference type="Proteomes" id="UP001595872"/>
    </source>
</evidence>
<feature type="transmembrane region" description="Helical" evidence="2">
    <location>
        <begin position="6"/>
        <end position="25"/>
    </location>
</feature>
<accession>A0ABV9U9W3</accession>
<keyword evidence="4" id="KW-1185">Reference proteome</keyword>
<sequence length="322" mass="33420">MQPVVLACAAQAVYVVAFVLFRSATTRMPPLTGRRPLRVTLEVLRSPRWTFGLLLLGAGFALGDTALLHLPVAASLPAFGIALALLLGIAAGRLGEHPTVREWGALGLTVAGMAAVSFSMAQGLTSAPSRPGDAEGWQLGLVAAPSLLLPGWLLCTRDRTLPGRHARPQTGVAYGLGAGVLLGTAEAAGLGFALRLTHHTGPGIVEAVLLLVAGALGLGLASVGLQHCRMIVLVTVTTVTAKIHLLVAATWLYAEPWPTAPVALATRLAGVLLPAAAVLLFPHHDPRPPRTPRTPHAPRHGRGGTSAEHPAFVSEHRASVRS</sequence>
<dbReference type="EMBL" id="JBHSIT010000012">
    <property type="protein sequence ID" value="MFC4912338.1"/>
    <property type="molecule type" value="Genomic_DNA"/>
</dbReference>
<keyword evidence="2" id="KW-0812">Transmembrane</keyword>
<feature type="transmembrane region" description="Helical" evidence="2">
    <location>
        <begin position="203"/>
        <end position="223"/>
    </location>
</feature>
<gene>
    <name evidence="3" type="ORF">ACFPCY_33910</name>
</gene>
<evidence type="ECO:0008006" key="5">
    <source>
        <dbReference type="Google" id="ProtNLM"/>
    </source>
</evidence>
<keyword evidence="2" id="KW-1133">Transmembrane helix</keyword>
<comment type="caution">
    <text evidence="3">The sequence shown here is derived from an EMBL/GenBank/DDBJ whole genome shotgun (WGS) entry which is preliminary data.</text>
</comment>
<evidence type="ECO:0000256" key="2">
    <source>
        <dbReference type="SAM" id="Phobius"/>
    </source>
</evidence>